<evidence type="ECO:0000313" key="2">
    <source>
        <dbReference type="Proteomes" id="UP001165060"/>
    </source>
</evidence>
<feature type="non-terminal residue" evidence="1">
    <location>
        <position position="343"/>
    </location>
</feature>
<name>A0ABQ6MSU6_9STRA</name>
<accession>A0ABQ6MSU6</accession>
<keyword evidence="2" id="KW-1185">Reference proteome</keyword>
<proteinExistence type="predicted"/>
<protein>
    <submittedName>
        <fullName evidence="1">Uncharacterized protein</fullName>
    </submittedName>
</protein>
<organism evidence="1 2">
    <name type="scientific">Tetraparma gracilis</name>
    <dbReference type="NCBI Taxonomy" id="2962635"/>
    <lineage>
        <taxon>Eukaryota</taxon>
        <taxon>Sar</taxon>
        <taxon>Stramenopiles</taxon>
        <taxon>Ochrophyta</taxon>
        <taxon>Bolidophyceae</taxon>
        <taxon>Parmales</taxon>
        <taxon>Triparmaceae</taxon>
        <taxon>Tetraparma</taxon>
    </lineage>
</organism>
<gene>
    <name evidence="1" type="ORF">TeGR_g1566</name>
</gene>
<reference evidence="1 2" key="1">
    <citation type="journal article" date="2023" name="Commun. Biol.">
        <title>Genome analysis of Parmales, the sister group of diatoms, reveals the evolutionary specialization of diatoms from phago-mixotrophs to photoautotrophs.</title>
        <authorList>
            <person name="Ban H."/>
            <person name="Sato S."/>
            <person name="Yoshikawa S."/>
            <person name="Yamada K."/>
            <person name="Nakamura Y."/>
            <person name="Ichinomiya M."/>
            <person name="Sato N."/>
            <person name="Blanc-Mathieu R."/>
            <person name="Endo H."/>
            <person name="Kuwata A."/>
            <person name="Ogata H."/>
        </authorList>
    </citation>
    <scope>NUCLEOTIDE SEQUENCE [LARGE SCALE GENOMIC DNA]</scope>
</reference>
<sequence>MGISGLTQHIAEKLDQFRAPPPPASGEVDYVLDLSAVSHGLYQACKPNDRYRPVPKEATRAELLELLPHPLPQLLNQRLNQQLVNQPAPEYSPAAPLHLRFHICPEGVSPPCKLAMQFERLSDPSQPVPPFYDVYAASLISAVLPLLDPLLPPGLSASATRHPPAGEGEALAARICKELLSAGRKRASLAVITNDSDCVFLPPHPPLLLLSVAGGALVDPLPVLSSLFPLTSGSGGALLAAAALLPTDYHAPVPPALRGLLGERAAELASAKSCAQGVVAAGAFSGVRGAGQPARTAEESRKLFGAIKPRSHRLRKVCQFVEEVGAGGIWEAIGGRKEALDMG</sequence>
<evidence type="ECO:0000313" key="1">
    <source>
        <dbReference type="EMBL" id="GMI32326.1"/>
    </source>
</evidence>
<comment type="caution">
    <text evidence="1">The sequence shown here is derived from an EMBL/GenBank/DDBJ whole genome shotgun (WGS) entry which is preliminary data.</text>
</comment>
<dbReference type="Proteomes" id="UP001165060">
    <property type="component" value="Unassembled WGS sequence"/>
</dbReference>
<dbReference type="EMBL" id="BRYB01000544">
    <property type="protein sequence ID" value="GMI32326.1"/>
    <property type="molecule type" value="Genomic_DNA"/>
</dbReference>